<dbReference type="NCBIfam" id="NF002878">
    <property type="entry name" value="PRK03321.1"/>
    <property type="match status" value="1"/>
</dbReference>
<dbReference type="Pfam" id="PF00155">
    <property type="entry name" value="Aminotran_1_2"/>
    <property type="match status" value="1"/>
</dbReference>
<evidence type="ECO:0000256" key="5">
    <source>
        <dbReference type="ARBA" id="ARBA00022898"/>
    </source>
</evidence>
<comment type="caution">
    <text evidence="8">The sequence shown here is derived from an EMBL/GenBank/DDBJ whole genome shotgun (WGS) entry which is preliminary data.</text>
</comment>
<dbReference type="Proteomes" id="UP001501004">
    <property type="component" value="Unassembled WGS sequence"/>
</dbReference>
<sequence>MTFHNYALHLLCRATKGLGNRLETVTDSPGTPAVRLRPEILATAPYRQGKPAPAEAYKLSSNENPFPPIPAVVEAIAAMSVNRYPDAAATLLSERLAERFGVSRGEVHVGSGSVSILAQFIQAAAGPGDEVLYSWRSFEAYPGLVTVAGATSIRIPNLPDHRHDLAAMAAAVTDRTRVAIVCTPNNPTGSIVTAEEFAAFMAAVPGDLLVLLDEAYVEFVTDPAAVNGRDVLGRYPNLVVLRTFSKAYGLAGLRVGYAIGPERILDAARATAIPLSVTEPAQRAALAALDHEEELLERVAVLAARRDDVFEAVRAQGWPVPRSQANFLWFATGADTEAANDIFLAHGIVGRVLLPEGIRISIGEAESVEKLLAASAEVVEKLPGVLTGPTLD</sequence>
<comment type="catalytic activity">
    <reaction evidence="6">
        <text>L-histidinol phosphate + 2-oxoglutarate = 3-(imidazol-4-yl)-2-oxopropyl phosphate + L-glutamate</text>
        <dbReference type="Rhea" id="RHEA:23744"/>
        <dbReference type="ChEBI" id="CHEBI:16810"/>
        <dbReference type="ChEBI" id="CHEBI:29985"/>
        <dbReference type="ChEBI" id="CHEBI:57766"/>
        <dbReference type="ChEBI" id="CHEBI:57980"/>
        <dbReference type="EC" id="2.6.1.9"/>
    </reaction>
</comment>
<protein>
    <recommendedName>
        <fullName evidence="6">Histidinol-phosphate aminotransferase</fullName>
        <ecNumber evidence="6">2.6.1.9</ecNumber>
    </recommendedName>
    <alternativeName>
        <fullName evidence="6">Imidazole acetol-phosphate transaminase</fullName>
    </alternativeName>
</protein>
<evidence type="ECO:0000256" key="1">
    <source>
        <dbReference type="ARBA" id="ARBA00001933"/>
    </source>
</evidence>
<evidence type="ECO:0000256" key="2">
    <source>
        <dbReference type="ARBA" id="ARBA00011738"/>
    </source>
</evidence>
<organism evidence="8 9">
    <name type="scientific">Leifsonella bigeumensis</name>
    <dbReference type="NCBI Taxonomy" id="433643"/>
    <lineage>
        <taxon>Bacteria</taxon>
        <taxon>Bacillati</taxon>
        <taxon>Actinomycetota</taxon>
        <taxon>Actinomycetes</taxon>
        <taxon>Micrococcales</taxon>
        <taxon>Microbacteriaceae</taxon>
        <taxon>Leifsonella</taxon>
    </lineage>
</organism>
<evidence type="ECO:0000259" key="7">
    <source>
        <dbReference type="Pfam" id="PF00155"/>
    </source>
</evidence>
<dbReference type="InterPro" id="IPR005861">
    <property type="entry name" value="HisP_aminotrans"/>
</dbReference>
<evidence type="ECO:0000313" key="8">
    <source>
        <dbReference type="EMBL" id="GAA3729683.1"/>
    </source>
</evidence>
<dbReference type="InterPro" id="IPR024892">
    <property type="entry name" value="ArAT"/>
</dbReference>
<dbReference type="PANTHER" id="PTHR43643:SF3">
    <property type="entry name" value="HISTIDINOL-PHOSPHATE AMINOTRANSFERASE"/>
    <property type="match status" value="1"/>
</dbReference>
<keyword evidence="6" id="KW-0028">Amino-acid biosynthesis</keyword>
<dbReference type="InterPro" id="IPR015424">
    <property type="entry name" value="PyrdxlP-dep_Trfase"/>
</dbReference>
<dbReference type="CDD" id="cd00609">
    <property type="entry name" value="AAT_like"/>
    <property type="match status" value="1"/>
</dbReference>
<keyword evidence="6" id="KW-0368">Histidine biosynthesis</keyword>
<dbReference type="Gene3D" id="3.40.640.10">
    <property type="entry name" value="Type I PLP-dependent aspartate aminotransferase-like (Major domain)"/>
    <property type="match status" value="1"/>
</dbReference>
<comment type="similarity">
    <text evidence="6">Belongs to the class-II pyridoxal-phosphate-dependent aminotransferase family. Histidinol-phosphate aminotransferase subfamily.</text>
</comment>
<keyword evidence="4 6" id="KW-0808">Transferase</keyword>
<keyword evidence="3 6" id="KW-0032">Aminotransferase</keyword>
<dbReference type="EC" id="2.6.1.9" evidence="6"/>
<dbReference type="PROSITE" id="PS00599">
    <property type="entry name" value="AA_TRANSFER_CLASS_2"/>
    <property type="match status" value="1"/>
</dbReference>
<comment type="subunit">
    <text evidence="2 6">Homodimer.</text>
</comment>
<evidence type="ECO:0000256" key="3">
    <source>
        <dbReference type="ARBA" id="ARBA00022576"/>
    </source>
</evidence>
<keyword evidence="5 6" id="KW-0663">Pyridoxal phosphate</keyword>
<feature type="modified residue" description="N6-(pyridoxal phosphate)lysine" evidence="6">
    <location>
        <position position="246"/>
    </location>
</feature>
<evidence type="ECO:0000313" key="9">
    <source>
        <dbReference type="Proteomes" id="UP001501004"/>
    </source>
</evidence>
<gene>
    <name evidence="6 8" type="primary">hisC</name>
    <name evidence="8" type="ORF">GCM10022239_02930</name>
</gene>
<dbReference type="InterPro" id="IPR004839">
    <property type="entry name" value="Aminotransferase_I/II_large"/>
</dbReference>
<evidence type="ECO:0000256" key="6">
    <source>
        <dbReference type="HAMAP-Rule" id="MF_01023"/>
    </source>
</evidence>
<dbReference type="Gene3D" id="3.90.1150.10">
    <property type="entry name" value="Aspartate Aminotransferase, domain 1"/>
    <property type="match status" value="1"/>
</dbReference>
<dbReference type="InterPro" id="IPR015421">
    <property type="entry name" value="PyrdxlP-dep_Trfase_major"/>
</dbReference>
<feature type="domain" description="Aminotransferase class I/classII large" evidence="7">
    <location>
        <begin position="58"/>
        <end position="373"/>
    </location>
</feature>
<dbReference type="EMBL" id="BAABAE010000001">
    <property type="protein sequence ID" value="GAA3729683.1"/>
    <property type="molecule type" value="Genomic_DNA"/>
</dbReference>
<dbReference type="InterPro" id="IPR050106">
    <property type="entry name" value="HistidinolP_aminotransfase"/>
</dbReference>
<keyword evidence="9" id="KW-1185">Reference proteome</keyword>
<name>A0ABP7F1L9_9MICO</name>
<dbReference type="InterPro" id="IPR001917">
    <property type="entry name" value="Aminotrans_II_pyridoxalP_BS"/>
</dbReference>
<dbReference type="HAMAP" id="MF_01023">
    <property type="entry name" value="HisC_aminotrans_2"/>
    <property type="match status" value="1"/>
</dbReference>
<comment type="cofactor">
    <cofactor evidence="1 6">
        <name>pyridoxal 5'-phosphate</name>
        <dbReference type="ChEBI" id="CHEBI:597326"/>
    </cofactor>
</comment>
<accession>A0ABP7F1L9</accession>
<evidence type="ECO:0000256" key="4">
    <source>
        <dbReference type="ARBA" id="ARBA00022679"/>
    </source>
</evidence>
<proteinExistence type="inferred from homology"/>
<dbReference type="InterPro" id="IPR015422">
    <property type="entry name" value="PyrdxlP-dep_Trfase_small"/>
</dbReference>
<comment type="pathway">
    <text evidence="6">Amino-acid biosynthesis; L-histidine biosynthesis; L-histidine from 5-phospho-alpha-D-ribose 1-diphosphate: step 7/9.</text>
</comment>
<dbReference type="PANTHER" id="PTHR43643">
    <property type="entry name" value="HISTIDINOL-PHOSPHATE AMINOTRANSFERASE 2"/>
    <property type="match status" value="1"/>
</dbReference>
<dbReference type="SUPFAM" id="SSF53383">
    <property type="entry name" value="PLP-dependent transferases"/>
    <property type="match status" value="1"/>
</dbReference>
<reference evidence="9" key="1">
    <citation type="journal article" date="2019" name="Int. J. Syst. Evol. Microbiol.">
        <title>The Global Catalogue of Microorganisms (GCM) 10K type strain sequencing project: providing services to taxonomists for standard genome sequencing and annotation.</title>
        <authorList>
            <consortium name="The Broad Institute Genomics Platform"/>
            <consortium name="The Broad Institute Genome Sequencing Center for Infectious Disease"/>
            <person name="Wu L."/>
            <person name="Ma J."/>
        </authorList>
    </citation>
    <scope>NUCLEOTIDE SEQUENCE [LARGE SCALE GENOMIC DNA]</scope>
    <source>
        <strain evidence="9">JCM 16949</strain>
    </source>
</reference>